<dbReference type="SUPFAM" id="SSF74653">
    <property type="entry name" value="TolA/TonB C-terminal domain"/>
    <property type="match status" value="1"/>
</dbReference>
<comment type="subunit">
    <text evidence="12">Homodimer. Forms a complex with the accessory proteins ExbB and ExbD.</text>
</comment>
<dbReference type="GO" id="GO:0030288">
    <property type="term" value="C:outer membrane-bounded periplasmic space"/>
    <property type="evidence" value="ECO:0007669"/>
    <property type="project" value="InterPro"/>
</dbReference>
<dbReference type="PRINTS" id="PR01374">
    <property type="entry name" value="TONBPROTEIN"/>
</dbReference>
<dbReference type="GO" id="GO:0015031">
    <property type="term" value="P:protein transport"/>
    <property type="evidence" value="ECO:0007669"/>
    <property type="project" value="UniProtKB-UniRule"/>
</dbReference>
<dbReference type="InterPro" id="IPR003538">
    <property type="entry name" value="TonB"/>
</dbReference>
<keyword evidence="9 13" id="KW-0653">Protein transport</keyword>
<evidence type="ECO:0000256" key="3">
    <source>
        <dbReference type="ARBA" id="ARBA00022362"/>
    </source>
</evidence>
<dbReference type="PROSITE" id="PS52015">
    <property type="entry name" value="TONB_CTD"/>
    <property type="match status" value="1"/>
</dbReference>
<evidence type="ECO:0000256" key="2">
    <source>
        <dbReference type="ARBA" id="ARBA00006555"/>
    </source>
</evidence>
<keyword evidence="13" id="KW-0735">Signal-anchor</keyword>
<dbReference type="Pfam" id="PF03544">
    <property type="entry name" value="TonB_C"/>
    <property type="match status" value="1"/>
</dbReference>
<dbReference type="RefSeq" id="WP_256618379.1">
    <property type="nucleotide sequence ID" value="NZ_JANIBC010000002.1"/>
</dbReference>
<keyword evidence="11" id="KW-0472">Membrane</keyword>
<dbReference type="Gene3D" id="3.30.2420.10">
    <property type="entry name" value="TonB"/>
    <property type="match status" value="1"/>
</dbReference>
<dbReference type="GO" id="GO:0015891">
    <property type="term" value="P:siderophore transport"/>
    <property type="evidence" value="ECO:0007669"/>
    <property type="project" value="InterPro"/>
</dbReference>
<dbReference type="InterPro" id="IPR037682">
    <property type="entry name" value="TonB_C"/>
</dbReference>
<evidence type="ECO:0000256" key="6">
    <source>
        <dbReference type="ARBA" id="ARBA00022519"/>
    </source>
</evidence>
<evidence type="ECO:0000256" key="12">
    <source>
        <dbReference type="ARBA" id="ARBA00025849"/>
    </source>
</evidence>
<comment type="similarity">
    <text evidence="2 13">Belongs to the TonB family.</text>
</comment>
<evidence type="ECO:0000256" key="7">
    <source>
        <dbReference type="ARBA" id="ARBA00022692"/>
    </source>
</evidence>
<dbReference type="EMBL" id="JANIBC010000002">
    <property type="protein sequence ID" value="MCQ8184542.1"/>
    <property type="molecule type" value="Genomic_DNA"/>
</dbReference>
<keyword evidence="6 13" id="KW-0997">Cell inner membrane</keyword>
<keyword evidence="14" id="KW-0732">Signal</keyword>
<evidence type="ECO:0000259" key="15">
    <source>
        <dbReference type="PROSITE" id="PS52015"/>
    </source>
</evidence>
<sequence>MSKTKNAARASIPAAAAAVFLGSMSFGTAFAEEPAIIKAIAPDYPRAAERRDLEGHVIVSIDVDGSGAVTAVNVVSAEPAGIFEGAATRAVQRWKFEAGKPATGIVKKVAFKMEG</sequence>
<protein>
    <recommendedName>
        <fullName evidence="3 13">Protein TonB</fullName>
    </recommendedName>
</protein>
<name>A0A9X2L7N0_9PROT</name>
<dbReference type="GO" id="GO:0055085">
    <property type="term" value="P:transmembrane transport"/>
    <property type="evidence" value="ECO:0007669"/>
    <property type="project" value="InterPro"/>
</dbReference>
<dbReference type="PANTHER" id="PTHR33446">
    <property type="entry name" value="PROTEIN TONB-RELATED"/>
    <property type="match status" value="1"/>
</dbReference>
<evidence type="ECO:0000256" key="9">
    <source>
        <dbReference type="ARBA" id="ARBA00022927"/>
    </source>
</evidence>
<evidence type="ECO:0000256" key="13">
    <source>
        <dbReference type="RuleBase" id="RU362123"/>
    </source>
</evidence>
<feature type="domain" description="TonB C-terminal" evidence="15">
    <location>
        <begin position="29"/>
        <end position="115"/>
    </location>
</feature>
<keyword evidence="4 13" id="KW-0813">Transport</keyword>
<comment type="caution">
    <text evidence="16">The sequence shown here is derived from an EMBL/GenBank/DDBJ whole genome shotgun (WGS) entry which is preliminary data.</text>
</comment>
<dbReference type="NCBIfam" id="TIGR01352">
    <property type="entry name" value="tonB_Cterm"/>
    <property type="match status" value="1"/>
</dbReference>
<comment type="subcellular location">
    <subcellularLocation>
        <location evidence="1 13">Cell inner membrane</location>
        <topology evidence="1 13">Single-pass membrane protein</topology>
        <orientation evidence="1 13">Periplasmic side</orientation>
    </subcellularLocation>
</comment>
<accession>A0A9X2L7N0</accession>
<gene>
    <name evidence="16" type="ORF">NOG11_03995</name>
</gene>
<dbReference type="AlphaFoldDB" id="A0A9X2L7N0"/>
<keyword evidence="17" id="KW-1185">Reference proteome</keyword>
<organism evidence="16 17">
    <name type="scientific">Parvularcula maris</name>
    <dbReference type="NCBI Taxonomy" id="2965077"/>
    <lineage>
        <taxon>Bacteria</taxon>
        <taxon>Pseudomonadati</taxon>
        <taxon>Pseudomonadota</taxon>
        <taxon>Alphaproteobacteria</taxon>
        <taxon>Parvularculales</taxon>
        <taxon>Parvularculaceae</taxon>
        <taxon>Parvularcula</taxon>
    </lineage>
</organism>
<proteinExistence type="inferred from homology"/>
<keyword evidence="7" id="KW-0812">Transmembrane</keyword>
<evidence type="ECO:0000313" key="16">
    <source>
        <dbReference type="EMBL" id="MCQ8184542.1"/>
    </source>
</evidence>
<feature type="chain" id="PRO_5040990782" description="Protein TonB" evidence="14">
    <location>
        <begin position="32"/>
        <end position="115"/>
    </location>
</feature>
<dbReference type="GO" id="GO:0098797">
    <property type="term" value="C:plasma membrane protein complex"/>
    <property type="evidence" value="ECO:0007669"/>
    <property type="project" value="TreeGrafter"/>
</dbReference>
<evidence type="ECO:0000256" key="1">
    <source>
        <dbReference type="ARBA" id="ARBA00004383"/>
    </source>
</evidence>
<evidence type="ECO:0000256" key="4">
    <source>
        <dbReference type="ARBA" id="ARBA00022448"/>
    </source>
</evidence>
<keyword evidence="8" id="KW-0677">Repeat</keyword>
<evidence type="ECO:0000256" key="8">
    <source>
        <dbReference type="ARBA" id="ARBA00022737"/>
    </source>
</evidence>
<reference evidence="16" key="1">
    <citation type="submission" date="2022-07" db="EMBL/GenBank/DDBJ databases">
        <title>Parvularcula maris sp. nov., an algicidal bacterium isolated from seawater.</title>
        <authorList>
            <person name="Li F."/>
        </authorList>
    </citation>
    <scope>NUCLEOTIDE SEQUENCE</scope>
    <source>
        <strain evidence="16">BGMRC 0090</strain>
    </source>
</reference>
<evidence type="ECO:0000256" key="5">
    <source>
        <dbReference type="ARBA" id="ARBA00022475"/>
    </source>
</evidence>
<evidence type="ECO:0000256" key="14">
    <source>
        <dbReference type="SAM" id="SignalP"/>
    </source>
</evidence>
<dbReference type="PANTHER" id="PTHR33446:SF8">
    <property type="entry name" value="PROTEIN TONB"/>
    <property type="match status" value="1"/>
</dbReference>
<evidence type="ECO:0000313" key="17">
    <source>
        <dbReference type="Proteomes" id="UP001142610"/>
    </source>
</evidence>
<feature type="signal peptide" evidence="14">
    <location>
        <begin position="1"/>
        <end position="31"/>
    </location>
</feature>
<dbReference type="InterPro" id="IPR051045">
    <property type="entry name" value="TonB-dependent_transducer"/>
</dbReference>
<dbReference type="InterPro" id="IPR006260">
    <property type="entry name" value="TonB/TolA_C"/>
</dbReference>
<dbReference type="GO" id="GO:0031992">
    <property type="term" value="F:energy transducer activity"/>
    <property type="evidence" value="ECO:0007669"/>
    <property type="project" value="InterPro"/>
</dbReference>
<dbReference type="Proteomes" id="UP001142610">
    <property type="component" value="Unassembled WGS sequence"/>
</dbReference>
<comment type="function">
    <text evidence="13">Interacts with outer membrane receptor proteins that carry out high-affinity binding and energy dependent uptake into the periplasmic space of specific substrates. It could act to transduce energy from the cytoplasmic membrane to specific energy-requiring processes in the outer membrane, resulting in the release into the periplasm of ligands bound by these outer membrane proteins.</text>
</comment>
<evidence type="ECO:0000256" key="10">
    <source>
        <dbReference type="ARBA" id="ARBA00022989"/>
    </source>
</evidence>
<evidence type="ECO:0000256" key="11">
    <source>
        <dbReference type="ARBA" id="ARBA00023136"/>
    </source>
</evidence>
<keyword evidence="5 13" id="KW-1003">Cell membrane</keyword>
<keyword evidence="10" id="KW-1133">Transmembrane helix</keyword>